<organism evidence="5 6">
    <name type="scientific">Polytolypa hystricis (strain UAMH7299)</name>
    <dbReference type="NCBI Taxonomy" id="1447883"/>
    <lineage>
        <taxon>Eukaryota</taxon>
        <taxon>Fungi</taxon>
        <taxon>Dikarya</taxon>
        <taxon>Ascomycota</taxon>
        <taxon>Pezizomycotina</taxon>
        <taxon>Eurotiomycetes</taxon>
        <taxon>Eurotiomycetidae</taxon>
        <taxon>Onygenales</taxon>
        <taxon>Onygenales incertae sedis</taxon>
        <taxon>Polytolypa</taxon>
    </lineage>
</organism>
<keyword evidence="2" id="KW-0067">ATP-binding</keyword>
<feature type="region of interest" description="Disordered" evidence="3">
    <location>
        <begin position="1"/>
        <end position="43"/>
    </location>
</feature>
<comment type="caution">
    <text evidence="5">The sequence shown here is derived from an EMBL/GenBank/DDBJ whole genome shotgun (WGS) entry which is preliminary data.</text>
</comment>
<dbReference type="GO" id="GO:0000226">
    <property type="term" value="P:microtubule cytoskeleton organization"/>
    <property type="evidence" value="ECO:0007669"/>
    <property type="project" value="TreeGrafter"/>
</dbReference>
<evidence type="ECO:0000313" key="6">
    <source>
        <dbReference type="Proteomes" id="UP000224634"/>
    </source>
</evidence>
<dbReference type="AlphaFoldDB" id="A0A2B7YRK0"/>
<dbReference type="PANTHER" id="PTHR24346">
    <property type="entry name" value="MAP/MICROTUBULE AFFINITY-REGULATING KINASE"/>
    <property type="match status" value="1"/>
</dbReference>
<feature type="compositionally biased region" description="Polar residues" evidence="3">
    <location>
        <begin position="300"/>
        <end position="319"/>
    </location>
</feature>
<evidence type="ECO:0000256" key="1">
    <source>
        <dbReference type="ARBA" id="ARBA00022741"/>
    </source>
</evidence>
<dbReference type="GO" id="GO:0004674">
    <property type="term" value="F:protein serine/threonine kinase activity"/>
    <property type="evidence" value="ECO:0007669"/>
    <property type="project" value="TreeGrafter"/>
</dbReference>
<dbReference type="GO" id="GO:0035556">
    <property type="term" value="P:intracellular signal transduction"/>
    <property type="evidence" value="ECO:0007669"/>
    <property type="project" value="TreeGrafter"/>
</dbReference>
<keyword evidence="1" id="KW-0547">Nucleotide-binding</keyword>
<dbReference type="Pfam" id="PF00069">
    <property type="entry name" value="Pkinase"/>
    <property type="match status" value="1"/>
</dbReference>
<dbReference type="SMART" id="SM00220">
    <property type="entry name" value="S_TKc"/>
    <property type="match status" value="1"/>
</dbReference>
<dbReference type="InterPro" id="IPR000719">
    <property type="entry name" value="Prot_kinase_dom"/>
</dbReference>
<reference evidence="5 6" key="1">
    <citation type="submission" date="2017-10" db="EMBL/GenBank/DDBJ databases">
        <title>Comparative genomics in systemic dimorphic fungi from Ajellomycetaceae.</title>
        <authorList>
            <person name="Munoz J.F."/>
            <person name="Mcewen J.G."/>
            <person name="Clay O.K."/>
            <person name="Cuomo C.A."/>
        </authorList>
    </citation>
    <scope>NUCLEOTIDE SEQUENCE [LARGE SCALE GENOMIC DNA]</scope>
    <source>
        <strain evidence="5 6">UAMH7299</strain>
    </source>
</reference>
<feature type="region of interest" description="Disordered" evidence="3">
    <location>
        <begin position="224"/>
        <end position="319"/>
    </location>
</feature>
<dbReference type="GO" id="GO:0005737">
    <property type="term" value="C:cytoplasm"/>
    <property type="evidence" value="ECO:0007669"/>
    <property type="project" value="TreeGrafter"/>
</dbReference>
<name>A0A2B7YRK0_POLH7</name>
<feature type="compositionally biased region" description="Low complexity" evidence="3">
    <location>
        <begin position="91"/>
        <end position="108"/>
    </location>
</feature>
<protein>
    <submittedName>
        <fullName evidence="5">CAMK protein kinase</fullName>
    </submittedName>
</protein>
<feature type="domain" description="Protein kinase" evidence="4">
    <location>
        <begin position="386"/>
        <end position="692"/>
    </location>
</feature>
<keyword evidence="5" id="KW-0808">Transferase</keyword>
<keyword evidence="6" id="KW-1185">Reference proteome</keyword>
<dbReference type="PROSITE" id="PS00108">
    <property type="entry name" value="PROTEIN_KINASE_ST"/>
    <property type="match status" value="1"/>
</dbReference>
<evidence type="ECO:0000313" key="5">
    <source>
        <dbReference type="EMBL" id="PGH23945.1"/>
    </source>
</evidence>
<dbReference type="PROSITE" id="PS50011">
    <property type="entry name" value="PROTEIN_KINASE_DOM"/>
    <property type="match status" value="1"/>
</dbReference>
<keyword evidence="5" id="KW-0418">Kinase</keyword>
<dbReference type="FunFam" id="1.10.510.10:FF:000640">
    <property type="entry name" value="Serine/threonine-protein kinase PRR1"/>
    <property type="match status" value="1"/>
</dbReference>
<gene>
    <name evidence="5" type="ORF">AJ80_02007</name>
</gene>
<proteinExistence type="predicted"/>
<evidence type="ECO:0000256" key="2">
    <source>
        <dbReference type="ARBA" id="ARBA00022840"/>
    </source>
</evidence>
<dbReference type="OrthoDB" id="410920at2759"/>
<evidence type="ECO:0000259" key="4">
    <source>
        <dbReference type="PROSITE" id="PS50011"/>
    </source>
</evidence>
<feature type="region of interest" description="Disordered" evidence="3">
    <location>
        <begin position="74"/>
        <end position="112"/>
    </location>
</feature>
<feature type="compositionally biased region" description="Polar residues" evidence="3">
    <location>
        <begin position="257"/>
        <end position="274"/>
    </location>
</feature>
<dbReference type="Proteomes" id="UP000224634">
    <property type="component" value="Unassembled WGS sequence"/>
</dbReference>
<feature type="region of interest" description="Disordered" evidence="3">
    <location>
        <begin position="332"/>
        <end position="368"/>
    </location>
</feature>
<sequence>MVEADTRQNAPELKTTFHPIDKAPDQAPDIVGHAAPSPAPPTLKEPHRDILMPDSPSIHYNIYPGQCSTTACSKMSEPQINRDPVPRLDCSATPRSPSPATAAPRTPSLQIRTDLPTIFPTTTISQRDGHFDYVPRLRNSSSTASLPRRAPSFRTALAATHSSAGSLSPGSVFSSPQLAALNDITPLPSPILLGNSPWKAGISQSLSRASSTASLSGSTFNIRRIESSDRSRSSTRRKPYGGVGAPTSNNNNDNNNEQRSTTSHPTLEPGSQQSKHSRNRSLSDYAPHPPPVAMPRKATVSGSTPTQATPPSQDPSLDNSLQREEYLAVQRGIALPAVRPPTPPRSLRSGYDSSDTDIPSIMVGPTTSQAPTYTVRSIRTRQPRTYRSLRQLGQGTFSQVVLAVREVGEGKDGVTSSSPPRLVAVKIVNYGPAGGADAERVEVSLNREVEILRSIDHPSIVQLKAFGSDKKRALLVLDYCPGGDLFDVASQGVNQLEPSVIRRIFAELVGAVRYLHQNYIVHRDIKLENVLVNITPAAMEGISDWRTYPRALITLSDLGLSRRIPQPPESPLLHTRCGSEDYAAPEILMGQPYDGRSTDGWALGVLLYAIMESRLPFDALPGTRGDPAKLRARTPHRIARCEWGWYRFADEDGEWDPAKGVELEGARSCVEGLLKRNSRRISLDAVAKTEWVKDAIELPDGLRRGDIEVP</sequence>
<dbReference type="STRING" id="1447883.A0A2B7YRK0"/>
<dbReference type="Gene3D" id="1.10.510.10">
    <property type="entry name" value="Transferase(Phosphotransferase) domain 1"/>
    <property type="match status" value="1"/>
</dbReference>
<accession>A0A2B7YRK0</accession>
<dbReference type="InterPro" id="IPR011009">
    <property type="entry name" value="Kinase-like_dom_sf"/>
</dbReference>
<evidence type="ECO:0000256" key="3">
    <source>
        <dbReference type="SAM" id="MobiDB-lite"/>
    </source>
</evidence>
<dbReference type="PANTHER" id="PTHR24346:SF84">
    <property type="entry name" value="TESTIS SPECIFIC SERINE KINASE 5"/>
    <property type="match status" value="1"/>
</dbReference>
<dbReference type="GO" id="GO:0005524">
    <property type="term" value="F:ATP binding"/>
    <property type="evidence" value="ECO:0007669"/>
    <property type="project" value="UniProtKB-KW"/>
</dbReference>
<dbReference type="EMBL" id="PDNA01000018">
    <property type="protein sequence ID" value="PGH23945.1"/>
    <property type="molecule type" value="Genomic_DNA"/>
</dbReference>
<dbReference type="InterPro" id="IPR008271">
    <property type="entry name" value="Ser/Thr_kinase_AS"/>
</dbReference>
<dbReference type="SUPFAM" id="SSF56112">
    <property type="entry name" value="Protein kinase-like (PK-like)"/>
    <property type="match status" value="1"/>
</dbReference>